<feature type="compositionally biased region" description="Basic and acidic residues" evidence="7">
    <location>
        <begin position="223"/>
        <end position="233"/>
    </location>
</feature>
<feature type="compositionally biased region" description="Polar residues" evidence="7">
    <location>
        <begin position="271"/>
        <end position="282"/>
    </location>
</feature>
<dbReference type="Proteomes" id="UP001162483">
    <property type="component" value="Unassembled WGS sequence"/>
</dbReference>
<dbReference type="PANTHER" id="PTHR45740:SF20">
    <property type="entry name" value="POLY [ADP-RIBOSE] POLYMERASE"/>
    <property type="match status" value="1"/>
</dbReference>
<keyword evidence="3" id="KW-0677">Repeat</keyword>
<keyword evidence="4 6" id="KW-0863">Zinc-finger</keyword>
<gene>
    <name evidence="9" type="ORF">SPARVUS_LOCUS536033</name>
</gene>
<evidence type="ECO:0000313" key="9">
    <source>
        <dbReference type="EMBL" id="CAI9534126.1"/>
    </source>
</evidence>
<proteinExistence type="predicted"/>
<accession>A0ABN9AHK5</accession>
<evidence type="ECO:0000256" key="6">
    <source>
        <dbReference type="PROSITE-ProRule" id="PRU00723"/>
    </source>
</evidence>
<comment type="caution">
    <text evidence="9">The sequence shown here is derived from an EMBL/GenBank/DDBJ whole genome shotgun (WGS) entry which is preliminary data.</text>
</comment>
<feature type="compositionally biased region" description="Basic and acidic residues" evidence="7">
    <location>
        <begin position="247"/>
        <end position="264"/>
    </location>
</feature>
<keyword evidence="10" id="KW-1185">Reference proteome</keyword>
<keyword evidence="2 6" id="KW-0479">Metal-binding</keyword>
<dbReference type="InterPro" id="IPR036388">
    <property type="entry name" value="WH-like_DNA-bd_sf"/>
</dbReference>
<name>A0ABN9AHK5_9NEOB</name>
<dbReference type="PROSITE" id="PS50103">
    <property type="entry name" value="ZF_C3H1"/>
    <property type="match status" value="1"/>
</dbReference>
<reference evidence="9" key="1">
    <citation type="submission" date="2023-05" db="EMBL/GenBank/DDBJ databases">
        <authorList>
            <person name="Stuckert A."/>
        </authorList>
    </citation>
    <scope>NUCLEOTIDE SEQUENCE</scope>
</reference>
<evidence type="ECO:0000259" key="8">
    <source>
        <dbReference type="PROSITE" id="PS50103"/>
    </source>
</evidence>
<feature type="zinc finger region" description="C3H1-type" evidence="6">
    <location>
        <begin position="80"/>
        <end position="108"/>
    </location>
</feature>
<dbReference type="PANTHER" id="PTHR45740">
    <property type="entry name" value="POLY [ADP-RIBOSE] POLYMERASE"/>
    <property type="match status" value="1"/>
</dbReference>
<keyword evidence="1" id="KW-0597">Phosphoprotein</keyword>
<sequence length="349" mass="40829">MSDPAVTAYLTKLLCRQGGRLERNRLSDLLDLPEEQIEQILQDEPLRFPQSSQLVLARSPLRICTRYLRPGEQEHEEDCPKLHLCRHYLRGQCPPNRRPRCRFSHDVESDHNRAVLRANELSGLNEEEIKVLLFQNDSQLLPENCHKYKLDSCDQGEDCTRLHVCSFFTHDGCNRRVCRKPHNLLQSKLLLNCDWLSQQNIQNFQMLCMLKSIEKQQALSEGSRNEELRDARGMSRGRGRGRPGYRRRAESQDLLDSRRRDRSSEGFQPRWRSNSRPPSQFNMGHRSGDEDYNDSDSSSDHGRYSKTRLDNLMDDWFTANTVQPEKHKLDLLGLHHKKGQDLYYLVKAM</sequence>
<feature type="compositionally biased region" description="Basic residues" evidence="7">
    <location>
        <begin position="235"/>
        <end position="246"/>
    </location>
</feature>
<evidence type="ECO:0000256" key="4">
    <source>
        <dbReference type="ARBA" id="ARBA00022771"/>
    </source>
</evidence>
<dbReference type="InterPro" id="IPR051712">
    <property type="entry name" value="ARTD-AVP"/>
</dbReference>
<protein>
    <recommendedName>
        <fullName evidence="8">C3H1-type domain-containing protein</fullName>
    </recommendedName>
</protein>
<dbReference type="Pfam" id="PF25261">
    <property type="entry name" value="zf-CCCH_PARP12"/>
    <property type="match status" value="1"/>
</dbReference>
<evidence type="ECO:0000256" key="3">
    <source>
        <dbReference type="ARBA" id="ARBA00022737"/>
    </source>
</evidence>
<evidence type="ECO:0000256" key="5">
    <source>
        <dbReference type="ARBA" id="ARBA00022833"/>
    </source>
</evidence>
<dbReference type="InterPro" id="IPR000571">
    <property type="entry name" value="Znf_CCCH"/>
</dbReference>
<evidence type="ECO:0000256" key="7">
    <source>
        <dbReference type="SAM" id="MobiDB-lite"/>
    </source>
</evidence>
<evidence type="ECO:0000256" key="2">
    <source>
        <dbReference type="ARBA" id="ARBA00022723"/>
    </source>
</evidence>
<feature type="region of interest" description="Disordered" evidence="7">
    <location>
        <begin position="219"/>
        <end position="304"/>
    </location>
</feature>
<evidence type="ECO:0000313" key="10">
    <source>
        <dbReference type="Proteomes" id="UP001162483"/>
    </source>
</evidence>
<dbReference type="EMBL" id="CATNWA010000180">
    <property type="protein sequence ID" value="CAI9534126.1"/>
    <property type="molecule type" value="Genomic_DNA"/>
</dbReference>
<organism evidence="9 10">
    <name type="scientific">Staurois parvus</name>
    <dbReference type="NCBI Taxonomy" id="386267"/>
    <lineage>
        <taxon>Eukaryota</taxon>
        <taxon>Metazoa</taxon>
        <taxon>Chordata</taxon>
        <taxon>Craniata</taxon>
        <taxon>Vertebrata</taxon>
        <taxon>Euteleostomi</taxon>
        <taxon>Amphibia</taxon>
        <taxon>Batrachia</taxon>
        <taxon>Anura</taxon>
        <taxon>Neobatrachia</taxon>
        <taxon>Ranoidea</taxon>
        <taxon>Ranidae</taxon>
        <taxon>Staurois</taxon>
    </lineage>
</organism>
<dbReference type="Gene3D" id="1.10.10.10">
    <property type="entry name" value="Winged helix-like DNA-binding domain superfamily/Winged helix DNA-binding domain"/>
    <property type="match status" value="1"/>
</dbReference>
<keyword evidence="5 6" id="KW-0862">Zinc</keyword>
<dbReference type="InterPro" id="IPR057602">
    <property type="entry name" value="Zfn-CCCH_PARP12"/>
</dbReference>
<feature type="domain" description="C3H1-type" evidence="8">
    <location>
        <begin position="80"/>
        <end position="108"/>
    </location>
</feature>
<evidence type="ECO:0000256" key="1">
    <source>
        <dbReference type="ARBA" id="ARBA00022553"/>
    </source>
</evidence>